<dbReference type="InterPro" id="IPR050114">
    <property type="entry name" value="UPF0173_UPF0282_UlaG_hydrolase"/>
</dbReference>
<keyword evidence="1" id="KW-0732">Signal</keyword>
<dbReference type="AlphaFoldDB" id="A0A6P0CGX6"/>
<dbReference type="PANTHER" id="PTHR43546:SF3">
    <property type="entry name" value="UPF0173 METAL-DEPENDENT HYDROLASE MJ1163"/>
    <property type="match status" value="1"/>
</dbReference>
<sequence length="257" mass="27791">MTQTRRHFLATSAATAGAMTILPFSARAAAHATDSFETDTGKITVHPVAHASFVMETPKGVINVDPVGDAAQYEGKSAPDLILITHEHGDHYNEETLQAIVAEGTQIITNPAVMGKLSEGLKGRASEVANGGIAEFAGMKIEAIPAYNISEDRLNFHPQGRDNGYVLNFDDFRIYISGDTEDTPEMRALENIDLAFVCMNLPFTMDANAAASAVSEFAPTCVYPYHYRGRDGGTQDPEAFAKMVGDEVEVKLGKWYA</sequence>
<reference evidence="2 3" key="1">
    <citation type="submission" date="2020-01" db="EMBL/GenBank/DDBJ databases">
        <title>Sulfitobacter sediminilitoris sp. nov., isolated from a tidal flat.</title>
        <authorList>
            <person name="Park S."/>
            <person name="Yoon J.-H."/>
        </authorList>
    </citation>
    <scope>NUCLEOTIDE SEQUENCE [LARGE SCALE GENOMIC DNA]</scope>
    <source>
        <strain evidence="2 3">JBTF-M27</strain>
    </source>
</reference>
<comment type="caution">
    <text evidence="2">The sequence shown here is derived from an EMBL/GenBank/DDBJ whole genome shotgun (WGS) entry which is preliminary data.</text>
</comment>
<dbReference type="InterPro" id="IPR036866">
    <property type="entry name" value="RibonucZ/Hydroxyglut_hydro"/>
</dbReference>
<dbReference type="PANTHER" id="PTHR43546">
    <property type="entry name" value="UPF0173 METAL-DEPENDENT HYDROLASE MJ1163-RELATED"/>
    <property type="match status" value="1"/>
</dbReference>
<dbReference type="Gene3D" id="3.60.15.10">
    <property type="entry name" value="Ribonuclease Z/Hydroxyacylglutathione hydrolase-like"/>
    <property type="match status" value="1"/>
</dbReference>
<evidence type="ECO:0000313" key="2">
    <source>
        <dbReference type="EMBL" id="NEK23714.1"/>
    </source>
</evidence>
<gene>
    <name evidence="2" type="ORF">GV827_15035</name>
</gene>
<accession>A0A6P0CGX6</accession>
<organism evidence="2 3">
    <name type="scientific">Sulfitobacter sediminilitoris</name>
    <dbReference type="NCBI Taxonomy" id="2698830"/>
    <lineage>
        <taxon>Bacteria</taxon>
        <taxon>Pseudomonadati</taxon>
        <taxon>Pseudomonadota</taxon>
        <taxon>Alphaproteobacteria</taxon>
        <taxon>Rhodobacterales</taxon>
        <taxon>Roseobacteraceae</taxon>
        <taxon>Sulfitobacter</taxon>
    </lineage>
</organism>
<keyword evidence="3" id="KW-1185">Reference proteome</keyword>
<dbReference type="PROSITE" id="PS51318">
    <property type="entry name" value="TAT"/>
    <property type="match status" value="1"/>
</dbReference>
<feature type="signal peptide" evidence="1">
    <location>
        <begin position="1"/>
        <end position="28"/>
    </location>
</feature>
<dbReference type="Proteomes" id="UP000468591">
    <property type="component" value="Unassembled WGS sequence"/>
</dbReference>
<dbReference type="EMBL" id="JAABNT010000009">
    <property type="protein sequence ID" value="NEK23714.1"/>
    <property type="molecule type" value="Genomic_DNA"/>
</dbReference>
<dbReference type="InterPro" id="IPR019546">
    <property type="entry name" value="TAT_signal_bac_arc"/>
</dbReference>
<evidence type="ECO:0000313" key="3">
    <source>
        <dbReference type="Proteomes" id="UP000468591"/>
    </source>
</evidence>
<name>A0A6P0CGX6_9RHOB</name>
<feature type="chain" id="PRO_5027047533" evidence="1">
    <location>
        <begin position="29"/>
        <end position="257"/>
    </location>
</feature>
<dbReference type="Pfam" id="PF13483">
    <property type="entry name" value="Lactamase_B_3"/>
    <property type="match status" value="1"/>
</dbReference>
<evidence type="ECO:0000256" key="1">
    <source>
        <dbReference type="SAM" id="SignalP"/>
    </source>
</evidence>
<dbReference type="SUPFAM" id="SSF56281">
    <property type="entry name" value="Metallo-hydrolase/oxidoreductase"/>
    <property type="match status" value="1"/>
</dbReference>
<dbReference type="InterPro" id="IPR006311">
    <property type="entry name" value="TAT_signal"/>
</dbReference>
<protein>
    <submittedName>
        <fullName evidence="2">Twin-arginine translocation signal domain-containing protein</fullName>
    </submittedName>
</protein>
<dbReference type="RefSeq" id="WP_164354636.1">
    <property type="nucleotide sequence ID" value="NZ_JAABNT010000009.1"/>
</dbReference>
<dbReference type="NCBIfam" id="TIGR01409">
    <property type="entry name" value="TAT_signal_seq"/>
    <property type="match status" value="1"/>
</dbReference>
<proteinExistence type="predicted"/>